<dbReference type="PANTHER" id="PTHR23513">
    <property type="entry name" value="INTEGRAL MEMBRANE EFFLUX PROTEIN-RELATED"/>
    <property type="match status" value="1"/>
</dbReference>
<comment type="subcellular location">
    <subcellularLocation>
        <location evidence="1">Cell membrane</location>
        <topology evidence="1">Multi-pass membrane protein</topology>
    </subcellularLocation>
</comment>
<accession>A0ABQ3Z3M4</accession>
<gene>
    <name evidence="7" type="ORF">Adu01nite_57780</name>
</gene>
<feature type="transmembrane region" description="Helical" evidence="6">
    <location>
        <begin position="331"/>
        <end position="350"/>
    </location>
</feature>
<feature type="transmembrane region" description="Helical" evidence="6">
    <location>
        <begin position="212"/>
        <end position="234"/>
    </location>
</feature>
<dbReference type="SUPFAM" id="SSF103473">
    <property type="entry name" value="MFS general substrate transporter"/>
    <property type="match status" value="1"/>
</dbReference>
<evidence type="ECO:0000256" key="6">
    <source>
        <dbReference type="SAM" id="Phobius"/>
    </source>
</evidence>
<evidence type="ECO:0000256" key="4">
    <source>
        <dbReference type="ARBA" id="ARBA00022989"/>
    </source>
</evidence>
<proteinExistence type="predicted"/>
<evidence type="ECO:0000313" key="8">
    <source>
        <dbReference type="Proteomes" id="UP000637628"/>
    </source>
</evidence>
<keyword evidence="2" id="KW-1003">Cell membrane</keyword>
<evidence type="ECO:0000256" key="5">
    <source>
        <dbReference type="ARBA" id="ARBA00023136"/>
    </source>
</evidence>
<evidence type="ECO:0000256" key="2">
    <source>
        <dbReference type="ARBA" id="ARBA00022475"/>
    </source>
</evidence>
<keyword evidence="3 6" id="KW-0812">Transmembrane</keyword>
<dbReference type="InterPro" id="IPR036259">
    <property type="entry name" value="MFS_trans_sf"/>
</dbReference>
<feature type="transmembrane region" description="Helical" evidence="6">
    <location>
        <begin position="161"/>
        <end position="179"/>
    </location>
</feature>
<keyword evidence="4 6" id="KW-1133">Transmembrane helix</keyword>
<evidence type="ECO:0000313" key="7">
    <source>
        <dbReference type="EMBL" id="GIE04428.1"/>
    </source>
</evidence>
<dbReference type="PANTHER" id="PTHR23513:SF6">
    <property type="entry name" value="MAJOR FACILITATOR SUPERFAMILY ASSOCIATED DOMAIN-CONTAINING PROTEIN"/>
    <property type="match status" value="1"/>
</dbReference>
<keyword evidence="5 6" id="KW-0472">Membrane</keyword>
<dbReference type="Gene3D" id="1.20.1250.20">
    <property type="entry name" value="MFS general substrate transporter like domains"/>
    <property type="match status" value="1"/>
</dbReference>
<evidence type="ECO:0000256" key="3">
    <source>
        <dbReference type="ARBA" id="ARBA00022692"/>
    </source>
</evidence>
<comment type="caution">
    <text evidence="7">The sequence shown here is derived from an EMBL/GenBank/DDBJ whole genome shotgun (WGS) entry which is preliminary data.</text>
</comment>
<name>A0ABQ3Z3M4_9ACTN</name>
<sequence>MRRNVVLFIVISLVSGFGSTAMTLAAGIWVFDLTGSPAVAALTGLCIYAPTLGAPWLGTLADRLPRRPLVIGTDVLLAAIMLTLLAVSSVREVWLIYVVLLARGLSYVLNDAAETAILPSALPPGRLGDVNGWRASAQEGMKLIAPLAGAGLYAWSGPVPVVLLAAVAPLIAAGCYALLRLPPALPMEKPERGEIREGLRALFGNPAVRRPVLVAAVAIGLSGLTSAGVIAQLVHGLHLPATRLGFLSTAQGAGSLVSGLLVGRLLTRFGPAAIAALGTATFAIACVTWSLPWWPSMIVGSVLAGIGLVGALIAGITAVQTETPDHLLGRVGATANTVMFGSVAIAIPLGSVMVRFGAVAPLLTAAAVAAAGALVAQGARAVIAAR</sequence>
<feature type="transmembrane region" description="Helical" evidence="6">
    <location>
        <begin position="35"/>
        <end position="57"/>
    </location>
</feature>
<feature type="transmembrane region" description="Helical" evidence="6">
    <location>
        <begin position="273"/>
        <end position="291"/>
    </location>
</feature>
<feature type="transmembrane region" description="Helical" evidence="6">
    <location>
        <begin position="356"/>
        <end position="376"/>
    </location>
</feature>
<feature type="transmembrane region" description="Helical" evidence="6">
    <location>
        <begin position="297"/>
        <end position="319"/>
    </location>
</feature>
<keyword evidence="8" id="KW-1185">Reference proteome</keyword>
<dbReference type="Pfam" id="PF07690">
    <property type="entry name" value="MFS_1"/>
    <property type="match status" value="1"/>
</dbReference>
<feature type="transmembrane region" description="Helical" evidence="6">
    <location>
        <begin position="246"/>
        <end position="266"/>
    </location>
</feature>
<evidence type="ECO:0000256" key="1">
    <source>
        <dbReference type="ARBA" id="ARBA00004651"/>
    </source>
</evidence>
<reference evidence="7 8" key="1">
    <citation type="submission" date="2021-01" db="EMBL/GenBank/DDBJ databases">
        <title>Whole genome shotgun sequence of Actinoplanes durhamensis NBRC 14914.</title>
        <authorList>
            <person name="Komaki H."/>
            <person name="Tamura T."/>
        </authorList>
    </citation>
    <scope>NUCLEOTIDE SEQUENCE [LARGE SCALE GENOMIC DNA]</scope>
    <source>
        <strain evidence="7 8">NBRC 14914</strain>
    </source>
</reference>
<organism evidence="7 8">
    <name type="scientific">Paractinoplanes durhamensis</name>
    <dbReference type="NCBI Taxonomy" id="113563"/>
    <lineage>
        <taxon>Bacteria</taxon>
        <taxon>Bacillati</taxon>
        <taxon>Actinomycetota</taxon>
        <taxon>Actinomycetes</taxon>
        <taxon>Micromonosporales</taxon>
        <taxon>Micromonosporaceae</taxon>
        <taxon>Paractinoplanes</taxon>
    </lineage>
</organism>
<dbReference type="RefSeq" id="WP_203731167.1">
    <property type="nucleotide sequence ID" value="NZ_BAAATX010000011.1"/>
</dbReference>
<feature type="transmembrane region" description="Helical" evidence="6">
    <location>
        <begin position="69"/>
        <end position="90"/>
    </location>
</feature>
<dbReference type="Proteomes" id="UP000637628">
    <property type="component" value="Unassembled WGS sequence"/>
</dbReference>
<dbReference type="EMBL" id="BOML01000046">
    <property type="protein sequence ID" value="GIE04428.1"/>
    <property type="molecule type" value="Genomic_DNA"/>
</dbReference>
<protein>
    <submittedName>
        <fullName evidence="7">MFS transporter</fullName>
    </submittedName>
</protein>
<dbReference type="InterPro" id="IPR011701">
    <property type="entry name" value="MFS"/>
</dbReference>
<dbReference type="CDD" id="cd06173">
    <property type="entry name" value="MFS_MefA_like"/>
    <property type="match status" value="1"/>
</dbReference>